<dbReference type="SMART" id="SM00028">
    <property type="entry name" value="TPR"/>
    <property type="match status" value="6"/>
</dbReference>
<dbReference type="PROSITE" id="PS50005">
    <property type="entry name" value="TPR"/>
    <property type="match status" value="1"/>
</dbReference>
<keyword evidence="4" id="KW-0802">TPR repeat</keyword>
<dbReference type="Gene3D" id="3.40.50.300">
    <property type="entry name" value="P-loop containing nucleotide triphosphate hydrolases"/>
    <property type="match status" value="1"/>
</dbReference>
<dbReference type="SUPFAM" id="SSF48452">
    <property type="entry name" value="TPR-like"/>
    <property type="match status" value="2"/>
</dbReference>
<dbReference type="Proteomes" id="UP001595690">
    <property type="component" value="Unassembled WGS sequence"/>
</dbReference>
<dbReference type="Gene3D" id="1.25.40.10">
    <property type="entry name" value="Tetratricopeptide repeat domain"/>
    <property type="match status" value="2"/>
</dbReference>
<feature type="repeat" description="TPR" evidence="4">
    <location>
        <begin position="602"/>
        <end position="635"/>
    </location>
</feature>
<keyword evidence="6" id="KW-1185">Reference proteome</keyword>
<proteinExistence type="predicted"/>
<organism evidence="5 6">
    <name type="scientific">Lentzea rhizosphaerae</name>
    <dbReference type="NCBI Taxonomy" id="2041025"/>
    <lineage>
        <taxon>Bacteria</taxon>
        <taxon>Bacillati</taxon>
        <taxon>Actinomycetota</taxon>
        <taxon>Actinomycetes</taxon>
        <taxon>Pseudonocardiales</taxon>
        <taxon>Pseudonocardiaceae</taxon>
        <taxon>Lentzea</taxon>
    </lineage>
</organism>
<keyword evidence="2" id="KW-0963">Cytoplasm</keyword>
<dbReference type="EMBL" id="JBHRZI010000005">
    <property type="protein sequence ID" value="MFC3890577.1"/>
    <property type="molecule type" value="Genomic_DNA"/>
</dbReference>
<dbReference type="GO" id="GO:0005524">
    <property type="term" value="F:ATP binding"/>
    <property type="evidence" value="ECO:0007669"/>
    <property type="project" value="UniProtKB-KW"/>
</dbReference>
<dbReference type="InterPro" id="IPR027417">
    <property type="entry name" value="P-loop_NTPase"/>
</dbReference>
<keyword evidence="5" id="KW-0547">Nucleotide-binding</keyword>
<evidence type="ECO:0000313" key="6">
    <source>
        <dbReference type="Proteomes" id="UP001595690"/>
    </source>
</evidence>
<evidence type="ECO:0000313" key="5">
    <source>
        <dbReference type="EMBL" id="MFC3890577.1"/>
    </source>
</evidence>
<dbReference type="SUPFAM" id="SSF52540">
    <property type="entry name" value="P-loop containing nucleoside triphosphate hydrolases"/>
    <property type="match status" value="1"/>
</dbReference>
<keyword evidence="5" id="KW-0067">ATP-binding</keyword>
<dbReference type="InterPro" id="IPR011990">
    <property type="entry name" value="TPR-like_helical_dom_sf"/>
</dbReference>
<evidence type="ECO:0000256" key="1">
    <source>
        <dbReference type="ARBA" id="ARBA00004496"/>
    </source>
</evidence>
<dbReference type="PRINTS" id="PR00364">
    <property type="entry name" value="DISEASERSIST"/>
</dbReference>
<comment type="caution">
    <text evidence="5">The sequence shown here is derived from an EMBL/GenBank/DDBJ whole genome shotgun (WGS) entry which is preliminary data.</text>
</comment>
<dbReference type="InterPro" id="IPR052386">
    <property type="entry name" value="GPSM"/>
</dbReference>
<dbReference type="PANTHER" id="PTHR45954">
    <property type="entry name" value="LD33695P"/>
    <property type="match status" value="1"/>
</dbReference>
<dbReference type="InterPro" id="IPR019734">
    <property type="entry name" value="TPR_rpt"/>
</dbReference>
<dbReference type="RefSeq" id="WP_382368663.1">
    <property type="nucleotide sequence ID" value="NZ_JBHRZI010000005.1"/>
</dbReference>
<dbReference type="Pfam" id="PF13424">
    <property type="entry name" value="TPR_12"/>
    <property type="match status" value="2"/>
</dbReference>
<name>A0ABV8BN50_9PSEU</name>
<evidence type="ECO:0000256" key="3">
    <source>
        <dbReference type="ARBA" id="ARBA00022737"/>
    </source>
</evidence>
<gene>
    <name evidence="5" type="ORF">ACFOWZ_03770</name>
</gene>
<evidence type="ECO:0000256" key="4">
    <source>
        <dbReference type="PROSITE-ProRule" id="PRU00339"/>
    </source>
</evidence>
<keyword evidence="3" id="KW-0677">Repeat</keyword>
<sequence>MGSSRVSGSVQGTVVQAHSITGDVHLHGGTGHRVTPRQLPAVASHLFTGRQQELLALTAALHGSRIAVIRGVGGVGKTWLALQWAHRNAEQFPDGQLFVNLRGFSPDGRPSAPDVVLRGFLKALQVSSSAMPDDLDAQAGLYRSLVAERRMLVVLDNAADVTQVKPLLPGGSKCTVVVTTRRDLGGLVTAHGARSVPLDVFDEVSALQLLARRLGPARLMAEPRATKGLLRCSAGLPLALGIVAARASTHPRFPLGLLADELCDTTTRLDGLDAGDTDSSLRAVLSWSHAGLSADAAHLFGLLGAVPGPDIALTSAFNLDTRPASATRMLLRELEAAHLVQQHVPGRYRMHDLVRLYAGEQSTALDLRPALTRLFEHYVNTAACAVHVHYPHGRHSSPLGDTRPLPGISDPDAATAWIEAERLNLVATARFAAEVGCPILPNRLSVTLWAYLLNHSHHHDALALHTYALRASWRAGDRAGECRAFINLGTVYERLRRYAEAGDHLAEGLTLSREIGDRTEECRALSNLGIVCWLTGDYAGAVENLEAALALSRELDDPDLESYALCKLGFVYRSLDRLDDAVSHLRASLTMTRHLGDRVDEAFALCDLGACYVLMDRPDDALPLLRRALELSREIGERAAEALTLTFLGALHRRTGRYRDAVDALNTAAGVSRRLGDRCLEAKAFNELGEVYTEMGDPVRAIGCHCFAIVHAMSIGDAYELGRAHDRLAREHQRCGAIKDAVHHRAEAARAFASMTLPLDSARTPDAS</sequence>
<accession>A0ABV8BN50</accession>
<dbReference type="PANTHER" id="PTHR45954:SF1">
    <property type="entry name" value="LD33695P"/>
    <property type="match status" value="1"/>
</dbReference>
<protein>
    <submittedName>
        <fullName evidence="5">ATP-binding protein</fullName>
    </submittedName>
</protein>
<evidence type="ECO:0000256" key="2">
    <source>
        <dbReference type="ARBA" id="ARBA00022490"/>
    </source>
</evidence>
<reference evidence="6" key="1">
    <citation type="journal article" date="2019" name="Int. J. Syst. Evol. Microbiol.">
        <title>The Global Catalogue of Microorganisms (GCM) 10K type strain sequencing project: providing services to taxonomists for standard genome sequencing and annotation.</title>
        <authorList>
            <consortium name="The Broad Institute Genomics Platform"/>
            <consortium name="The Broad Institute Genome Sequencing Center for Infectious Disease"/>
            <person name="Wu L."/>
            <person name="Ma J."/>
        </authorList>
    </citation>
    <scope>NUCLEOTIDE SEQUENCE [LARGE SCALE GENOMIC DNA]</scope>
    <source>
        <strain evidence="6">CGMCC 4.7405</strain>
    </source>
</reference>
<comment type="subcellular location">
    <subcellularLocation>
        <location evidence="1">Cytoplasm</location>
    </subcellularLocation>
</comment>